<organism evidence="2 3">
    <name type="scientific">Pleurodeles waltl</name>
    <name type="common">Iberian ribbed newt</name>
    <dbReference type="NCBI Taxonomy" id="8319"/>
    <lineage>
        <taxon>Eukaryota</taxon>
        <taxon>Metazoa</taxon>
        <taxon>Chordata</taxon>
        <taxon>Craniata</taxon>
        <taxon>Vertebrata</taxon>
        <taxon>Euteleostomi</taxon>
        <taxon>Amphibia</taxon>
        <taxon>Batrachia</taxon>
        <taxon>Caudata</taxon>
        <taxon>Salamandroidea</taxon>
        <taxon>Salamandridae</taxon>
        <taxon>Pleurodelinae</taxon>
        <taxon>Pleurodeles</taxon>
    </lineage>
</organism>
<sequence length="113" mass="13157">MSQVEGGEAPLRRTFMEQLFGSLREDFATLKWEIAEDLRREVTDLGQHVDTLEQIHGAWEEKVDSHRWELHTLQDKNCSINQKTWKKRSRQSNIRIKDVPTQAAPGPLEDFVA</sequence>
<evidence type="ECO:0000313" key="3">
    <source>
        <dbReference type="Proteomes" id="UP001066276"/>
    </source>
</evidence>
<dbReference type="Proteomes" id="UP001066276">
    <property type="component" value="Chromosome 10"/>
</dbReference>
<gene>
    <name evidence="2" type="ORF">NDU88_003255</name>
</gene>
<proteinExistence type="predicted"/>
<evidence type="ECO:0000256" key="1">
    <source>
        <dbReference type="SAM" id="MobiDB-lite"/>
    </source>
</evidence>
<feature type="region of interest" description="Disordered" evidence="1">
    <location>
        <begin position="89"/>
        <end position="113"/>
    </location>
</feature>
<dbReference type="EMBL" id="JANPWB010000014">
    <property type="protein sequence ID" value="KAJ1098139.1"/>
    <property type="molecule type" value="Genomic_DNA"/>
</dbReference>
<reference evidence="2" key="1">
    <citation type="journal article" date="2022" name="bioRxiv">
        <title>Sequencing and chromosome-scale assembly of the giantPleurodeles waltlgenome.</title>
        <authorList>
            <person name="Brown T."/>
            <person name="Elewa A."/>
            <person name="Iarovenko S."/>
            <person name="Subramanian E."/>
            <person name="Araus A.J."/>
            <person name="Petzold A."/>
            <person name="Susuki M."/>
            <person name="Suzuki K.-i.T."/>
            <person name="Hayashi T."/>
            <person name="Toyoda A."/>
            <person name="Oliveira C."/>
            <person name="Osipova E."/>
            <person name="Leigh N.D."/>
            <person name="Simon A."/>
            <person name="Yun M.H."/>
        </authorList>
    </citation>
    <scope>NUCLEOTIDE SEQUENCE</scope>
    <source>
        <strain evidence="2">20211129_DDA</strain>
        <tissue evidence="2">Liver</tissue>
    </source>
</reference>
<accession>A0AAV7M4T3</accession>
<keyword evidence="3" id="KW-1185">Reference proteome</keyword>
<protein>
    <submittedName>
        <fullName evidence="2">Uncharacterized protein</fullName>
    </submittedName>
</protein>
<name>A0AAV7M4T3_PLEWA</name>
<comment type="caution">
    <text evidence="2">The sequence shown here is derived from an EMBL/GenBank/DDBJ whole genome shotgun (WGS) entry which is preliminary data.</text>
</comment>
<evidence type="ECO:0000313" key="2">
    <source>
        <dbReference type="EMBL" id="KAJ1098139.1"/>
    </source>
</evidence>
<dbReference type="AlphaFoldDB" id="A0AAV7M4T3"/>